<accession>A0A316YES6</accession>
<gene>
    <name evidence="2" type="ORF">FA10DRAFT_268959</name>
</gene>
<feature type="transmembrane region" description="Helical" evidence="1">
    <location>
        <begin position="246"/>
        <end position="265"/>
    </location>
</feature>
<organism evidence="2 3">
    <name type="scientific">Acaromyces ingoldii</name>
    <dbReference type="NCBI Taxonomy" id="215250"/>
    <lineage>
        <taxon>Eukaryota</taxon>
        <taxon>Fungi</taxon>
        <taxon>Dikarya</taxon>
        <taxon>Basidiomycota</taxon>
        <taxon>Ustilaginomycotina</taxon>
        <taxon>Exobasidiomycetes</taxon>
        <taxon>Exobasidiales</taxon>
        <taxon>Cryptobasidiaceae</taxon>
        <taxon>Acaromyces</taxon>
    </lineage>
</organism>
<sequence length="344" mass="38208">MASVSPNQEQELLFEKYMVEVVGLVFAGAITLIVWEYFLNLFAEIEIHRKRNNSIAVILLLIVRYSTLAAVGAALPYVYGNPPNCVAAGYIVQVTFWIMNTSVQSIFYLRTCAICNWTNSVRIGLGVATLATSACWFASIFTYEGRNDIPDIPYGGKCFQGQGERSWKAVSYISSCVFDFIVLSITIYKVWSTSGKKLEHLFRPPTEQRTSALLLWQSIAYFFPVFCANFSGAIISLAAADSATRSVSISYTFAVSSVAASRMVFHMRDHLGRQGDMRPKANLADKIQTTSPMVMASPPRNASLTKVAATAGWLRDRDVEASQQFSDEYSLRYLSSSSHSSPRF</sequence>
<name>A0A316YES6_9BASI</name>
<dbReference type="InParanoid" id="A0A316YES6"/>
<evidence type="ECO:0008006" key="4">
    <source>
        <dbReference type="Google" id="ProtNLM"/>
    </source>
</evidence>
<feature type="transmembrane region" description="Helical" evidence="1">
    <location>
        <begin position="21"/>
        <end position="43"/>
    </location>
</feature>
<feature type="transmembrane region" description="Helical" evidence="1">
    <location>
        <begin position="121"/>
        <end position="143"/>
    </location>
</feature>
<keyword evidence="1" id="KW-1133">Transmembrane helix</keyword>
<proteinExistence type="predicted"/>
<feature type="transmembrane region" description="Helical" evidence="1">
    <location>
        <begin position="212"/>
        <end position="240"/>
    </location>
</feature>
<feature type="transmembrane region" description="Helical" evidence="1">
    <location>
        <begin position="169"/>
        <end position="191"/>
    </location>
</feature>
<dbReference type="Proteomes" id="UP000245768">
    <property type="component" value="Unassembled WGS sequence"/>
</dbReference>
<dbReference type="EMBL" id="KZ819639">
    <property type="protein sequence ID" value="PWN87621.1"/>
    <property type="molecule type" value="Genomic_DNA"/>
</dbReference>
<dbReference type="RefSeq" id="XP_025374819.1">
    <property type="nucleotide sequence ID" value="XM_025522548.1"/>
</dbReference>
<evidence type="ECO:0000256" key="1">
    <source>
        <dbReference type="SAM" id="Phobius"/>
    </source>
</evidence>
<reference evidence="2 3" key="1">
    <citation type="journal article" date="2018" name="Mol. Biol. Evol.">
        <title>Broad Genomic Sampling Reveals a Smut Pathogenic Ancestry of the Fungal Clade Ustilaginomycotina.</title>
        <authorList>
            <person name="Kijpornyongpan T."/>
            <person name="Mondo S.J."/>
            <person name="Barry K."/>
            <person name="Sandor L."/>
            <person name="Lee J."/>
            <person name="Lipzen A."/>
            <person name="Pangilinan J."/>
            <person name="LaButti K."/>
            <person name="Hainaut M."/>
            <person name="Henrissat B."/>
            <person name="Grigoriev I.V."/>
            <person name="Spatafora J.W."/>
            <person name="Aime M.C."/>
        </authorList>
    </citation>
    <scope>NUCLEOTIDE SEQUENCE [LARGE SCALE GENOMIC DNA]</scope>
    <source>
        <strain evidence="2 3">MCA 4198</strain>
    </source>
</reference>
<protein>
    <recommendedName>
        <fullName evidence="4">G-protein coupled receptors family 1 profile domain-containing protein</fullName>
    </recommendedName>
</protein>
<dbReference type="AlphaFoldDB" id="A0A316YES6"/>
<feature type="transmembrane region" description="Helical" evidence="1">
    <location>
        <begin position="55"/>
        <end position="78"/>
    </location>
</feature>
<keyword evidence="1" id="KW-0812">Transmembrane</keyword>
<evidence type="ECO:0000313" key="2">
    <source>
        <dbReference type="EMBL" id="PWN87621.1"/>
    </source>
</evidence>
<keyword evidence="1" id="KW-0472">Membrane</keyword>
<keyword evidence="3" id="KW-1185">Reference proteome</keyword>
<evidence type="ECO:0000313" key="3">
    <source>
        <dbReference type="Proteomes" id="UP000245768"/>
    </source>
</evidence>
<dbReference type="GeneID" id="37044464"/>
<feature type="transmembrane region" description="Helical" evidence="1">
    <location>
        <begin position="90"/>
        <end position="109"/>
    </location>
</feature>
<dbReference type="OrthoDB" id="3197626at2759"/>